<accession>A0A517T8D6</accession>
<feature type="region of interest" description="Disordered" evidence="6">
    <location>
        <begin position="294"/>
        <end position="325"/>
    </location>
</feature>
<dbReference type="OrthoDB" id="9775903at2"/>
<comment type="subcellular location">
    <subcellularLocation>
        <location evidence="1">Cell membrane</location>
        <topology evidence="1">Multi-pass membrane protein</topology>
    </subcellularLocation>
</comment>
<keyword evidence="2" id="KW-1003">Cell membrane</keyword>
<dbReference type="GO" id="GO:0005886">
    <property type="term" value="C:plasma membrane"/>
    <property type="evidence" value="ECO:0007669"/>
    <property type="project" value="UniProtKB-SubCell"/>
</dbReference>
<dbReference type="RefSeq" id="WP_145261964.1">
    <property type="nucleotide sequence ID" value="NZ_CP036316.1"/>
</dbReference>
<protein>
    <submittedName>
        <fullName evidence="8">Uncharacterized protein</fullName>
    </submittedName>
</protein>
<gene>
    <name evidence="8" type="ORF">V22_18710</name>
</gene>
<evidence type="ECO:0000313" key="8">
    <source>
        <dbReference type="EMBL" id="QDT64631.1"/>
    </source>
</evidence>
<keyword evidence="5 7" id="KW-0472">Membrane</keyword>
<dbReference type="InterPro" id="IPR017039">
    <property type="entry name" value="Virul_fac_BrkB"/>
</dbReference>
<keyword evidence="4 7" id="KW-1133">Transmembrane helix</keyword>
<organism evidence="8 9">
    <name type="scientific">Calycomorphotria hydatis</name>
    <dbReference type="NCBI Taxonomy" id="2528027"/>
    <lineage>
        <taxon>Bacteria</taxon>
        <taxon>Pseudomonadati</taxon>
        <taxon>Planctomycetota</taxon>
        <taxon>Planctomycetia</taxon>
        <taxon>Planctomycetales</taxon>
        <taxon>Planctomycetaceae</taxon>
        <taxon>Calycomorphotria</taxon>
    </lineage>
</organism>
<name>A0A517T8D6_9PLAN</name>
<evidence type="ECO:0000256" key="7">
    <source>
        <dbReference type="SAM" id="Phobius"/>
    </source>
</evidence>
<dbReference type="PIRSF" id="PIRSF035875">
    <property type="entry name" value="RNase_BN"/>
    <property type="match status" value="1"/>
</dbReference>
<feature type="transmembrane region" description="Helical" evidence="7">
    <location>
        <begin position="150"/>
        <end position="172"/>
    </location>
</feature>
<evidence type="ECO:0000313" key="9">
    <source>
        <dbReference type="Proteomes" id="UP000319976"/>
    </source>
</evidence>
<proteinExistence type="predicted"/>
<dbReference type="Proteomes" id="UP000319976">
    <property type="component" value="Chromosome"/>
</dbReference>
<dbReference type="PANTHER" id="PTHR30213:SF0">
    <property type="entry name" value="UPF0761 MEMBRANE PROTEIN YIHY"/>
    <property type="match status" value="1"/>
</dbReference>
<evidence type="ECO:0000256" key="4">
    <source>
        <dbReference type="ARBA" id="ARBA00022989"/>
    </source>
</evidence>
<dbReference type="EMBL" id="CP036316">
    <property type="protein sequence ID" value="QDT64631.1"/>
    <property type="molecule type" value="Genomic_DNA"/>
</dbReference>
<keyword evidence="3 7" id="KW-0812">Transmembrane</keyword>
<evidence type="ECO:0000256" key="5">
    <source>
        <dbReference type="ARBA" id="ARBA00023136"/>
    </source>
</evidence>
<feature type="transmembrane region" description="Helical" evidence="7">
    <location>
        <begin position="47"/>
        <end position="69"/>
    </location>
</feature>
<dbReference type="NCBIfam" id="TIGR00765">
    <property type="entry name" value="yihY_not_rbn"/>
    <property type="match status" value="1"/>
</dbReference>
<feature type="compositionally biased region" description="Basic and acidic residues" evidence="6">
    <location>
        <begin position="305"/>
        <end position="317"/>
    </location>
</feature>
<dbReference type="AlphaFoldDB" id="A0A517T8D6"/>
<evidence type="ECO:0000256" key="2">
    <source>
        <dbReference type="ARBA" id="ARBA00022475"/>
    </source>
</evidence>
<dbReference type="PANTHER" id="PTHR30213">
    <property type="entry name" value="INNER MEMBRANE PROTEIN YHJD"/>
    <property type="match status" value="1"/>
</dbReference>
<feature type="transmembrane region" description="Helical" evidence="7">
    <location>
        <begin position="257"/>
        <end position="277"/>
    </location>
</feature>
<feature type="transmembrane region" description="Helical" evidence="7">
    <location>
        <begin position="109"/>
        <end position="130"/>
    </location>
</feature>
<feature type="transmembrane region" description="Helical" evidence="7">
    <location>
        <begin position="225"/>
        <end position="245"/>
    </location>
</feature>
<evidence type="ECO:0000256" key="3">
    <source>
        <dbReference type="ARBA" id="ARBA00022692"/>
    </source>
</evidence>
<evidence type="ECO:0000256" key="1">
    <source>
        <dbReference type="ARBA" id="ARBA00004651"/>
    </source>
</evidence>
<dbReference type="KEGG" id="chya:V22_18710"/>
<reference evidence="8 9" key="1">
    <citation type="submission" date="2019-02" db="EMBL/GenBank/DDBJ databases">
        <title>Deep-cultivation of Planctomycetes and their phenomic and genomic characterization uncovers novel biology.</title>
        <authorList>
            <person name="Wiegand S."/>
            <person name="Jogler M."/>
            <person name="Boedeker C."/>
            <person name="Pinto D."/>
            <person name="Vollmers J."/>
            <person name="Rivas-Marin E."/>
            <person name="Kohn T."/>
            <person name="Peeters S.H."/>
            <person name="Heuer A."/>
            <person name="Rast P."/>
            <person name="Oberbeckmann S."/>
            <person name="Bunk B."/>
            <person name="Jeske O."/>
            <person name="Meyerdierks A."/>
            <person name="Storesund J.E."/>
            <person name="Kallscheuer N."/>
            <person name="Luecker S."/>
            <person name="Lage O.M."/>
            <person name="Pohl T."/>
            <person name="Merkel B.J."/>
            <person name="Hornburger P."/>
            <person name="Mueller R.-W."/>
            <person name="Bruemmer F."/>
            <person name="Labrenz M."/>
            <person name="Spormann A.M."/>
            <person name="Op den Camp H."/>
            <person name="Overmann J."/>
            <person name="Amann R."/>
            <person name="Jetten M.S.M."/>
            <person name="Mascher T."/>
            <person name="Medema M.H."/>
            <person name="Devos D.P."/>
            <person name="Kaster A.-K."/>
            <person name="Ovreas L."/>
            <person name="Rohde M."/>
            <person name="Galperin M.Y."/>
            <person name="Jogler C."/>
        </authorList>
    </citation>
    <scope>NUCLEOTIDE SEQUENCE [LARGE SCALE GENOMIC DNA]</scope>
    <source>
        <strain evidence="8 9">V22</strain>
    </source>
</reference>
<dbReference type="Pfam" id="PF03631">
    <property type="entry name" value="Virul_fac_BrkB"/>
    <property type="match status" value="1"/>
</dbReference>
<feature type="transmembrane region" description="Helical" evidence="7">
    <location>
        <begin position="192"/>
        <end position="213"/>
    </location>
</feature>
<evidence type="ECO:0000256" key="6">
    <source>
        <dbReference type="SAM" id="MobiDB-lite"/>
    </source>
</evidence>
<sequence length="325" mass="35666">MDIGKRDFDTVSLKELWLLGGMNPWQLLKQSVVGFAAHGLFDRSAQFAYYAALSIAPLLIVIVFTAARIGSQDLTGALLLAAENTLPPEAYSLVEAEIHTILSATSTNWIIGMFGVLFVAISGRQIFLTIGSGIDDAYDVDRHRYVRRNLIAIAVTYGTLLLAMIAVGMLSIGPRVTSWIFPGEHGSILNVLTSWSVSCFFLLAATSLIYSAIPSANVRWYPISPGSMFFTLSWIGLTQCFRFYVETFGNYSKTYGALAGVVLLLTWLYFTGALLLAGGQINSVIHRAAVNRMRRETETDQPPEPEVKEKPEAEAKTNPEQVAKV</sequence>
<keyword evidence="9" id="KW-1185">Reference proteome</keyword>